<reference evidence="13 14" key="1">
    <citation type="submission" date="2019-03" db="EMBL/GenBank/DDBJ databases">
        <title>Genomic Encyclopedia of Type Strains, Phase IV (KMG-IV): sequencing the most valuable type-strain genomes for metagenomic binning, comparative biology and taxonomic classification.</title>
        <authorList>
            <person name="Goeker M."/>
        </authorList>
    </citation>
    <scope>NUCLEOTIDE SEQUENCE [LARGE SCALE GENOMIC DNA]</scope>
    <source>
        <strain evidence="13 14">DSM 25287</strain>
    </source>
</reference>
<feature type="site" description="Cleavage (non-hydrolytic); by autocatalysis" evidence="12">
    <location>
        <begin position="265"/>
        <end position="266"/>
    </location>
</feature>
<evidence type="ECO:0000256" key="5">
    <source>
        <dbReference type="ARBA" id="ARBA00023098"/>
    </source>
</evidence>
<dbReference type="EMBL" id="SLWY01000010">
    <property type="protein sequence ID" value="TCO81012.1"/>
    <property type="molecule type" value="Genomic_DNA"/>
</dbReference>
<evidence type="ECO:0000256" key="1">
    <source>
        <dbReference type="ARBA" id="ARBA00005189"/>
    </source>
</evidence>
<keyword evidence="8 12" id="KW-0594">Phospholipid biosynthesis</keyword>
<protein>
    <recommendedName>
        <fullName evidence="12">Phosphatidylserine decarboxylase proenzyme</fullName>
        <ecNumber evidence="12">4.1.1.65</ecNumber>
    </recommendedName>
    <component>
        <recommendedName>
            <fullName evidence="12">Phosphatidylserine decarboxylase alpha chain</fullName>
        </recommendedName>
    </component>
    <component>
        <recommendedName>
            <fullName evidence="12">Phosphatidylserine decarboxylase beta chain</fullName>
        </recommendedName>
    </component>
</protein>
<dbReference type="PANTHER" id="PTHR10067">
    <property type="entry name" value="PHOSPHATIDYLSERINE DECARBOXYLASE"/>
    <property type="match status" value="1"/>
</dbReference>
<evidence type="ECO:0000256" key="7">
    <source>
        <dbReference type="ARBA" id="ARBA00023145"/>
    </source>
</evidence>
<keyword evidence="9 12" id="KW-0456">Lyase</keyword>
<evidence type="ECO:0000256" key="3">
    <source>
        <dbReference type="ARBA" id="ARBA00022516"/>
    </source>
</evidence>
<dbReference type="InterPro" id="IPR003817">
    <property type="entry name" value="PS_Dcarbxylase"/>
</dbReference>
<feature type="active site" description="Charge relay system; for autoendoproteolytic cleavage activity" evidence="12">
    <location>
        <position position="266"/>
    </location>
</feature>
<keyword evidence="6 12" id="KW-0472">Membrane</keyword>
<dbReference type="EC" id="4.1.1.65" evidence="12"/>
<feature type="chain" id="PRO_5023513179" description="Phosphatidylserine decarboxylase alpha chain" evidence="12">
    <location>
        <begin position="266"/>
        <end position="300"/>
    </location>
</feature>
<comment type="cofactor">
    <cofactor evidence="12">
        <name>pyruvate</name>
        <dbReference type="ChEBI" id="CHEBI:15361"/>
    </cofactor>
    <text evidence="12">Binds 1 pyruvoyl group covalently per subunit.</text>
</comment>
<evidence type="ECO:0000256" key="11">
    <source>
        <dbReference type="ARBA" id="ARBA00023317"/>
    </source>
</evidence>
<dbReference type="HAMAP" id="MF_00662">
    <property type="entry name" value="PS_decarb_PSD_B_type1"/>
    <property type="match status" value="1"/>
</dbReference>
<evidence type="ECO:0000256" key="8">
    <source>
        <dbReference type="ARBA" id="ARBA00023209"/>
    </source>
</evidence>
<proteinExistence type="inferred from homology"/>
<comment type="function">
    <text evidence="12">Catalyzes the formation of phosphatidylethanolamine (PtdEtn) from phosphatidylserine (PtdSer).</text>
</comment>
<feature type="active site" description="Charge relay system; for autoendoproteolytic cleavage activity" evidence="12">
    <location>
        <position position="160"/>
    </location>
</feature>
<gene>
    <name evidence="12" type="primary">psd</name>
    <name evidence="13" type="ORF">EV699_11037</name>
</gene>
<dbReference type="Proteomes" id="UP000295765">
    <property type="component" value="Unassembled WGS sequence"/>
</dbReference>
<dbReference type="NCBIfam" id="TIGR00163">
    <property type="entry name" value="PS_decarb"/>
    <property type="match status" value="1"/>
</dbReference>
<comment type="pathway">
    <text evidence="1">Lipid metabolism.</text>
</comment>
<dbReference type="Pfam" id="PF02666">
    <property type="entry name" value="PS_Dcarbxylase"/>
    <property type="match status" value="1"/>
</dbReference>
<evidence type="ECO:0000256" key="12">
    <source>
        <dbReference type="HAMAP-Rule" id="MF_00662"/>
    </source>
</evidence>
<accession>A0A4R2L5D6</accession>
<sequence>MTAKPPASPDAASLGEHLRNLPQYLLPQGAVTAWVHRLTRIRAPWFKDRLIRWFIGRYGVDMSEAANADPGSYADFNAFFTRALRDGVRPLAAEPATLVCPVDGAVSQAGAIAGDTVFQAKGHGYSLTALLGGAAVDAAPWQDGAYATLYLSPRDYHRIHMPVDGTLRAMLHVPGRLFSVSRLTTRCVPGLFARNERVVTLWDTAVGPMALVLVGAINVASMQTVWAGTITPPRGGRVRRWDYPASGEARVHLARGEELGRFNMGSTVILAFGPGAIAWDAGIHADAPVRMGQPLARPPG</sequence>
<evidence type="ECO:0000256" key="6">
    <source>
        <dbReference type="ARBA" id="ARBA00023136"/>
    </source>
</evidence>
<feature type="chain" id="PRO_5023513178" description="Phosphatidylserine decarboxylase beta chain" evidence="12">
    <location>
        <begin position="1"/>
        <end position="265"/>
    </location>
</feature>
<comment type="caution">
    <text evidence="13">The sequence shown here is derived from an EMBL/GenBank/DDBJ whole genome shotgun (WGS) entry which is preliminary data.</text>
</comment>
<dbReference type="GO" id="GO:0004609">
    <property type="term" value="F:phosphatidylserine decarboxylase activity"/>
    <property type="evidence" value="ECO:0007669"/>
    <property type="project" value="UniProtKB-UniRule"/>
</dbReference>
<keyword evidence="10 12" id="KW-1208">Phospholipid metabolism</keyword>
<keyword evidence="5 12" id="KW-0443">Lipid metabolism</keyword>
<keyword evidence="4 12" id="KW-0210">Decarboxylase</keyword>
<dbReference type="RefSeq" id="WP_132542169.1">
    <property type="nucleotide sequence ID" value="NZ_SLWY01000010.1"/>
</dbReference>
<comment type="subunit">
    <text evidence="12">Heterodimer of a large membrane-associated beta subunit and a small pyruvoyl-containing alpha subunit.</text>
</comment>
<dbReference type="InterPro" id="IPR033177">
    <property type="entry name" value="PSD-B"/>
</dbReference>
<comment type="pathway">
    <text evidence="12">Phospholipid metabolism; phosphatidylethanolamine biosynthesis; phosphatidylethanolamine from CDP-diacylglycerol: step 2/2.</text>
</comment>
<comment type="subcellular location">
    <subcellularLocation>
        <location evidence="12">Cell membrane</location>
        <topology evidence="12">Peripheral membrane protein</topology>
    </subcellularLocation>
</comment>
<dbReference type="AlphaFoldDB" id="A0A4R2L5D6"/>
<dbReference type="UniPathway" id="UPA00558">
    <property type="reaction ID" value="UER00616"/>
</dbReference>
<comment type="similarity">
    <text evidence="12">Belongs to the phosphatidylserine decarboxylase family. PSD-B subfamily. Prokaryotic type I sub-subfamily.</text>
</comment>
<feature type="active site" description="Schiff-base intermediate with substrate; via pyruvic acid; for decarboxylase activity" evidence="12">
    <location>
        <position position="266"/>
    </location>
</feature>
<keyword evidence="3 12" id="KW-0444">Lipid biosynthesis</keyword>
<evidence type="ECO:0000256" key="9">
    <source>
        <dbReference type="ARBA" id="ARBA00023239"/>
    </source>
</evidence>
<dbReference type="InterPro" id="IPR033178">
    <property type="entry name" value="PSD_type1_pro"/>
</dbReference>
<evidence type="ECO:0000256" key="10">
    <source>
        <dbReference type="ARBA" id="ARBA00023264"/>
    </source>
</evidence>
<organism evidence="13 14">
    <name type="scientific">Plasticicumulans lactativorans</name>
    <dbReference type="NCBI Taxonomy" id="1133106"/>
    <lineage>
        <taxon>Bacteria</taxon>
        <taxon>Pseudomonadati</taxon>
        <taxon>Pseudomonadota</taxon>
        <taxon>Gammaproteobacteria</taxon>
        <taxon>Candidatus Competibacteraceae</taxon>
        <taxon>Plasticicumulans</taxon>
    </lineage>
</organism>
<dbReference type="GO" id="GO:0006646">
    <property type="term" value="P:phosphatidylethanolamine biosynthetic process"/>
    <property type="evidence" value="ECO:0007669"/>
    <property type="project" value="UniProtKB-UniRule"/>
</dbReference>
<dbReference type="OrthoDB" id="9802030at2"/>
<feature type="modified residue" description="Pyruvic acid (Ser); by autocatalysis" evidence="12">
    <location>
        <position position="266"/>
    </location>
</feature>
<name>A0A4R2L5D6_9GAMM</name>
<keyword evidence="11 12" id="KW-0670">Pyruvate</keyword>
<keyword evidence="14" id="KW-1185">Reference proteome</keyword>
<feature type="active site" description="Charge relay system; for autoendoproteolytic cleavage activity" evidence="12">
    <location>
        <position position="103"/>
    </location>
</feature>
<evidence type="ECO:0000313" key="13">
    <source>
        <dbReference type="EMBL" id="TCO81012.1"/>
    </source>
</evidence>
<dbReference type="PANTHER" id="PTHR10067:SF6">
    <property type="entry name" value="PHOSPHATIDYLSERINE DECARBOXYLASE PROENZYME, MITOCHONDRIAL"/>
    <property type="match status" value="1"/>
</dbReference>
<keyword evidence="7 12" id="KW-0865">Zymogen</keyword>
<comment type="catalytic activity">
    <reaction evidence="12">
        <text>a 1,2-diacyl-sn-glycero-3-phospho-L-serine + H(+) = a 1,2-diacyl-sn-glycero-3-phosphoethanolamine + CO2</text>
        <dbReference type="Rhea" id="RHEA:20828"/>
        <dbReference type="ChEBI" id="CHEBI:15378"/>
        <dbReference type="ChEBI" id="CHEBI:16526"/>
        <dbReference type="ChEBI" id="CHEBI:57262"/>
        <dbReference type="ChEBI" id="CHEBI:64612"/>
        <dbReference type="EC" id="4.1.1.65"/>
    </reaction>
</comment>
<comment type="PTM">
    <text evidence="12">Is synthesized initially as an inactive proenzyme. Formation of the active enzyme involves a self-maturation process in which the active site pyruvoyl group is generated from an internal serine residue via an autocatalytic post-translational modification. Two non-identical subunits are generated from the proenzyme in this reaction, and the pyruvate is formed at the N-terminus of the alpha chain, which is derived from the carboxyl end of the proenzyme. The autoendoproteolytic cleavage occurs by a canonical serine protease mechanism, in which the side chain hydroxyl group of the serine supplies its oxygen atom to form the C-terminus of the beta chain, while the remainder of the serine residue undergoes an oxidative deamination to produce ammonia and the pyruvoyl prosthetic group on the alpha chain. During this reaction, the Ser that is part of the protease active site of the proenzyme becomes the pyruvoyl prosthetic group, which constitutes an essential element of the active site of the mature decarboxylase.</text>
</comment>
<dbReference type="GO" id="GO:0005886">
    <property type="term" value="C:plasma membrane"/>
    <property type="evidence" value="ECO:0007669"/>
    <property type="project" value="UniProtKB-SubCell"/>
</dbReference>
<evidence type="ECO:0000313" key="14">
    <source>
        <dbReference type="Proteomes" id="UP000295765"/>
    </source>
</evidence>
<keyword evidence="2 12" id="KW-1003">Cell membrane</keyword>
<evidence type="ECO:0000256" key="2">
    <source>
        <dbReference type="ARBA" id="ARBA00022475"/>
    </source>
</evidence>
<evidence type="ECO:0000256" key="4">
    <source>
        <dbReference type="ARBA" id="ARBA00022793"/>
    </source>
</evidence>